<accession>X1N2T2</accession>
<dbReference type="Pfam" id="PF04072">
    <property type="entry name" value="LCM"/>
    <property type="match status" value="1"/>
</dbReference>
<proteinExistence type="predicted"/>
<reference evidence="4" key="1">
    <citation type="journal article" date="2014" name="Front. Microbiol.">
        <title>High frequency of phylogenetically diverse reductive dehalogenase-homologous genes in deep subseafloor sedimentary metagenomes.</title>
        <authorList>
            <person name="Kawai M."/>
            <person name="Futagami T."/>
            <person name="Toyoda A."/>
            <person name="Takaki Y."/>
            <person name="Nishi S."/>
            <person name="Hori S."/>
            <person name="Arai W."/>
            <person name="Tsubouchi T."/>
            <person name="Morono Y."/>
            <person name="Uchiyama I."/>
            <person name="Ito T."/>
            <person name="Fujiyama A."/>
            <person name="Inagaki F."/>
            <person name="Takami H."/>
        </authorList>
    </citation>
    <scope>NUCLEOTIDE SEQUENCE</scope>
    <source>
        <strain evidence="4">Expedition CK06-06</strain>
    </source>
</reference>
<keyword evidence="1" id="KW-0489">Methyltransferase</keyword>
<dbReference type="PANTHER" id="PTHR43619:SF2">
    <property type="entry name" value="S-ADENOSYL-L-METHIONINE-DEPENDENT METHYLTRANSFERASES SUPERFAMILY PROTEIN"/>
    <property type="match status" value="1"/>
</dbReference>
<evidence type="ECO:0000313" key="4">
    <source>
        <dbReference type="EMBL" id="GAI21165.1"/>
    </source>
</evidence>
<dbReference type="InterPro" id="IPR029063">
    <property type="entry name" value="SAM-dependent_MTases_sf"/>
</dbReference>
<feature type="non-terminal residue" evidence="4">
    <location>
        <position position="205"/>
    </location>
</feature>
<dbReference type="Gene3D" id="3.40.50.150">
    <property type="entry name" value="Vaccinia Virus protein VP39"/>
    <property type="match status" value="1"/>
</dbReference>
<dbReference type="PANTHER" id="PTHR43619">
    <property type="entry name" value="S-ADENOSYL-L-METHIONINE-DEPENDENT METHYLTRANSFERASE YKTD-RELATED"/>
    <property type="match status" value="1"/>
</dbReference>
<evidence type="ECO:0000256" key="1">
    <source>
        <dbReference type="ARBA" id="ARBA00022603"/>
    </source>
</evidence>
<dbReference type="SUPFAM" id="SSF53335">
    <property type="entry name" value="S-adenosyl-L-methionine-dependent methyltransferases"/>
    <property type="match status" value="1"/>
</dbReference>
<dbReference type="GO" id="GO:0032259">
    <property type="term" value="P:methylation"/>
    <property type="evidence" value="ECO:0007669"/>
    <property type="project" value="UniProtKB-KW"/>
</dbReference>
<protein>
    <submittedName>
        <fullName evidence="4">Uncharacterized protein</fullName>
    </submittedName>
</protein>
<dbReference type="InterPro" id="IPR007213">
    <property type="entry name" value="Ppm1/Ppm2/Tcmp"/>
</dbReference>
<keyword evidence="2" id="KW-0808">Transferase</keyword>
<name>X1N2T2_9ZZZZ</name>
<keyword evidence="3" id="KW-0472">Membrane</keyword>
<dbReference type="EMBL" id="BARV01014617">
    <property type="protein sequence ID" value="GAI21165.1"/>
    <property type="molecule type" value="Genomic_DNA"/>
</dbReference>
<dbReference type="AlphaFoldDB" id="X1N2T2"/>
<keyword evidence="3" id="KW-1133">Transmembrane helix</keyword>
<gene>
    <name evidence="4" type="ORF">S06H3_25397</name>
</gene>
<feature type="transmembrane region" description="Helical" evidence="3">
    <location>
        <begin position="7"/>
        <end position="30"/>
    </location>
</feature>
<sequence length="205" mass="23595">MIKLFQFLIFLPIQILFIPLVIIGMIPALYKEFVVPKKLGVSFTAGQALQIHWYMHYFRLRSAEASVKFMKAFPCDSHYGLLAFMGALIIANRICGFRPSFVTIPEPGKETLGTYTNCRAINFDRIMEKNTSQADQVVIMGGGYDLRVLKYTKEKNVKVFELDQEKIQNLKIETMKKAGIEHNWVTYIPVDFKEESWVEKLIKSG</sequence>
<keyword evidence="3" id="KW-0812">Transmembrane</keyword>
<evidence type="ECO:0000256" key="2">
    <source>
        <dbReference type="ARBA" id="ARBA00022679"/>
    </source>
</evidence>
<dbReference type="GO" id="GO:0008168">
    <property type="term" value="F:methyltransferase activity"/>
    <property type="evidence" value="ECO:0007669"/>
    <property type="project" value="UniProtKB-KW"/>
</dbReference>
<comment type="caution">
    <text evidence="4">The sequence shown here is derived from an EMBL/GenBank/DDBJ whole genome shotgun (WGS) entry which is preliminary data.</text>
</comment>
<evidence type="ECO:0000256" key="3">
    <source>
        <dbReference type="SAM" id="Phobius"/>
    </source>
</evidence>
<organism evidence="4">
    <name type="scientific">marine sediment metagenome</name>
    <dbReference type="NCBI Taxonomy" id="412755"/>
    <lineage>
        <taxon>unclassified sequences</taxon>
        <taxon>metagenomes</taxon>
        <taxon>ecological metagenomes</taxon>
    </lineage>
</organism>